<evidence type="ECO:0000256" key="1">
    <source>
        <dbReference type="ARBA" id="ARBA00004245"/>
    </source>
</evidence>
<keyword evidence="9 14" id="KW-0067">ATP-binding</keyword>
<evidence type="ECO:0000256" key="2">
    <source>
        <dbReference type="ARBA" id="ARBA00012513"/>
    </source>
</evidence>
<keyword evidence="10" id="KW-0206">Cytoskeleton</keyword>
<comment type="caution">
    <text evidence="17">The sequence shown here is derived from an EMBL/GenBank/DDBJ whole genome shotgun (WGS) entry which is preliminary data.</text>
</comment>
<dbReference type="InterPro" id="IPR008271">
    <property type="entry name" value="Ser/Thr_kinase_AS"/>
</dbReference>
<dbReference type="InterPro" id="IPR011009">
    <property type="entry name" value="Kinase-like_dom_sf"/>
</dbReference>
<dbReference type="SMART" id="SM00220">
    <property type="entry name" value="S_TKc"/>
    <property type="match status" value="1"/>
</dbReference>
<comment type="catalytic activity">
    <reaction evidence="11">
        <text>L-threonyl-[protein] + ATP = O-phospho-L-threonyl-[protein] + ADP + H(+)</text>
        <dbReference type="Rhea" id="RHEA:46608"/>
        <dbReference type="Rhea" id="RHEA-COMP:11060"/>
        <dbReference type="Rhea" id="RHEA-COMP:11605"/>
        <dbReference type="ChEBI" id="CHEBI:15378"/>
        <dbReference type="ChEBI" id="CHEBI:30013"/>
        <dbReference type="ChEBI" id="CHEBI:30616"/>
        <dbReference type="ChEBI" id="CHEBI:61977"/>
        <dbReference type="ChEBI" id="CHEBI:456216"/>
        <dbReference type="EC" id="2.7.11.1"/>
    </reaction>
</comment>
<organism evidence="17 18">
    <name type="scientific">Eruca vesicaria subsp. sativa</name>
    <name type="common">Garden rocket</name>
    <name type="synonym">Eruca sativa</name>
    <dbReference type="NCBI Taxonomy" id="29727"/>
    <lineage>
        <taxon>Eukaryota</taxon>
        <taxon>Viridiplantae</taxon>
        <taxon>Streptophyta</taxon>
        <taxon>Embryophyta</taxon>
        <taxon>Tracheophyta</taxon>
        <taxon>Spermatophyta</taxon>
        <taxon>Magnoliopsida</taxon>
        <taxon>eudicotyledons</taxon>
        <taxon>Gunneridae</taxon>
        <taxon>Pentapetalae</taxon>
        <taxon>rosids</taxon>
        <taxon>malvids</taxon>
        <taxon>Brassicales</taxon>
        <taxon>Brassicaceae</taxon>
        <taxon>Brassiceae</taxon>
        <taxon>Eruca</taxon>
    </lineage>
</organism>
<evidence type="ECO:0000313" key="17">
    <source>
        <dbReference type="EMBL" id="CAH8385917.1"/>
    </source>
</evidence>
<dbReference type="CDD" id="cd14002">
    <property type="entry name" value="STKc_STK36"/>
    <property type="match status" value="1"/>
</dbReference>
<reference evidence="17 18" key="1">
    <citation type="submission" date="2022-03" db="EMBL/GenBank/DDBJ databases">
        <authorList>
            <person name="Macdonald S."/>
            <person name="Ahmed S."/>
            <person name="Newling K."/>
        </authorList>
    </citation>
    <scope>NUCLEOTIDE SEQUENCE [LARGE SCALE GENOMIC DNA]</scope>
</reference>
<evidence type="ECO:0000256" key="11">
    <source>
        <dbReference type="ARBA" id="ARBA00047899"/>
    </source>
</evidence>
<keyword evidence="5" id="KW-0808">Transferase</keyword>
<evidence type="ECO:0000313" key="18">
    <source>
        <dbReference type="Proteomes" id="UP001642260"/>
    </source>
</evidence>
<dbReference type="Gene3D" id="1.25.10.10">
    <property type="entry name" value="Leucine-rich Repeat Variant"/>
    <property type="match status" value="1"/>
</dbReference>
<dbReference type="PANTHER" id="PTHR22983:SF6">
    <property type="entry name" value="SERINE_THREONINE-PROTEIN KINASE 36"/>
    <property type="match status" value="1"/>
</dbReference>
<evidence type="ECO:0000256" key="15">
    <source>
        <dbReference type="SAM" id="MobiDB-lite"/>
    </source>
</evidence>
<comment type="subcellular location">
    <subcellularLocation>
        <location evidence="1">Cytoplasm</location>
        <location evidence="1">Cytoskeleton</location>
    </subcellularLocation>
</comment>
<evidence type="ECO:0000256" key="10">
    <source>
        <dbReference type="ARBA" id="ARBA00023212"/>
    </source>
</evidence>
<dbReference type="GO" id="GO:0005737">
    <property type="term" value="C:cytoplasm"/>
    <property type="evidence" value="ECO:0007669"/>
    <property type="project" value="UniProtKB-ARBA"/>
</dbReference>
<evidence type="ECO:0000256" key="6">
    <source>
        <dbReference type="ARBA" id="ARBA00022737"/>
    </source>
</evidence>
<dbReference type="FunFam" id="3.30.200.20:FF:000042">
    <property type="entry name" value="Aurora kinase A"/>
    <property type="match status" value="1"/>
</dbReference>
<keyword evidence="6" id="KW-0677">Repeat</keyword>
<evidence type="ECO:0000256" key="7">
    <source>
        <dbReference type="ARBA" id="ARBA00022741"/>
    </source>
</evidence>
<comment type="catalytic activity">
    <reaction evidence="12">
        <text>L-seryl-[protein] + ATP = O-phospho-L-seryl-[protein] + ADP + H(+)</text>
        <dbReference type="Rhea" id="RHEA:17989"/>
        <dbReference type="Rhea" id="RHEA-COMP:9863"/>
        <dbReference type="Rhea" id="RHEA-COMP:11604"/>
        <dbReference type="ChEBI" id="CHEBI:15378"/>
        <dbReference type="ChEBI" id="CHEBI:29999"/>
        <dbReference type="ChEBI" id="CHEBI:30616"/>
        <dbReference type="ChEBI" id="CHEBI:83421"/>
        <dbReference type="ChEBI" id="CHEBI:456216"/>
        <dbReference type="EC" id="2.7.11.1"/>
    </reaction>
</comment>
<keyword evidence="18" id="KW-1185">Reference proteome</keyword>
<keyword evidence="7 14" id="KW-0547">Nucleotide-binding</keyword>
<dbReference type="SUPFAM" id="SSF56112">
    <property type="entry name" value="Protein kinase-like (PK-like)"/>
    <property type="match status" value="1"/>
</dbReference>
<evidence type="ECO:0000256" key="8">
    <source>
        <dbReference type="ARBA" id="ARBA00022777"/>
    </source>
</evidence>
<dbReference type="PROSITE" id="PS00107">
    <property type="entry name" value="PROTEIN_KINASE_ATP"/>
    <property type="match status" value="1"/>
</dbReference>
<dbReference type="Gene3D" id="1.10.510.10">
    <property type="entry name" value="Transferase(Phosphotransferase) domain 1"/>
    <property type="match status" value="1"/>
</dbReference>
<dbReference type="PROSITE" id="PS00108">
    <property type="entry name" value="PROTEIN_KINASE_ST"/>
    <property type="match status" value="1"/>
</dbReference>
<dbReference type="InterPro" id="IPR000225">
    <property type="entry name" value="Armadillo"/>
</dbReference>
<evidence type="ECO:0000256" key="4">
    <source>
        <dbReference type="ARBA" id="ARBA00022527"/>
    </source>
</evidence>
<evidence type="ECO:0000256" key="14">
    <source>
        <dbReference type="PROSITE-ProRule" id="PRU10141"/>
    </source>
</evidence>
<dbReference type="InterPro" id="IPR011989">
    <property type="entry name" value="ARM-like"/>
</dbReference>
<dbReference type="GO" id="GO:0004674">
    <property type="term" value="F:protein serine/threonine kinase activity"/>
    <property type="evidence" value="ECO:0007669"/>
    <property type="project" value="UniProtKB-KW"/>
</dbReference>
<keyword evidence="3" id="KW-0963">Cytoplasm</keyword>
<dbReference type="GO" id="GO:0005856">
    <property type="term" value="C:cytoskeleton"/>
    <property type="evidence" value="ECO:0007669"/>
    <property type="project" value="UniProtKB-SubCell"/>
</dbReference>
<keyword evidence="4" id="KW-0723">Serine/threonine-protein kinase</keyword>
<proteinExistence type="predicted"/>
<dbReference type="InterPro" id="IPR017441">
    <property type="entry name" value="Protein_kinase_ATP_BS"/>
</dbReference>
<gene>
    <name evidence="17" type="ORF">ERUC_LOCUS38400</name>
</gene>
<dbReference type="Proteomes" id="UP001642260">
    <property type="component" value="Unassembled WGS sequence"/>
</dbReference>
<evidence type="ECO:0000256" key="9">
    <source>
        <dbReference type="ARBA" id="ARBA00022840"/>
    </source>
</evidence>
<dbReference type="InterPro" id="IPR016024">
    <property type="entry name" value="ARM-type_fold"/>
</dbReference>
<evidence type="ECO:0000259" key="16">
    <source>
        <dbReference type="PROSITE" id="PS50011"/>
    </source>
</evidence>
<dbReference type="InterPro" id="IPR000719">
    <property type="entry name" value="Prot_kinase_dom"/>
</dbReference>
<dbReference type="PANTHER" id="PTHR22983">
    <property type="entry name" value="PROTEIN KINASE RELATED"/>
    <property type="match status" value="1"/>
</dbReference>
<dbReference type="PROSITE" id="PS50011">
    <property type="entry name" value="PROTEIN_KINASE_DOM"/>
    <property type="match status" value="1"/>
</dbReference>
<dbReference type="EC" id="2.7.11.1" evidence="2"/>
<evidence type="ECO:0000256" key="3">
    <source>
        <dbReference type="ARBA" id="ARBA00022490"/>
    </source>
</evidence>
<feature type="domain" description="Protein kinase" evidence="16">
    <location>
        <begin position="91"/>
        <end position="341"/>
    </location>
</feature>
<dbReference type="FunFam" id="1.10.510.10:FF:000292">
    <property type="entry name" value="Serine/threonine-protein kinase 36"/>
    <property type="match status" value="1"/>
</dbReference>
<dbReference type="SUPFAM" id="SSF48371">
    <property type="entry name" value="ARM repeat"/>
    <property type="match status" value="1"/>
</dbReference>
<dbReference type="EMBL" id="CAKOAT010686264">
    <property type="protein sequence ID" value="CAH8385917.1"/>
    <property type="molecule type" value="Genomic_DNA"/>
</dbReference>
<dbReference type="GO" id="GO:0005524">
    <property type="term" value="F:ATP binding"/>
    <property type="evidence" value="ECO:0007669"/>
    <property type="project" value="UniProtKB-UniRule"/>
</dbReference>
<keyword evidence="8" id="KW-0418">Kinase</keyword>
<feature type="binding site" evidence="14">
    <location>
        <position position="124"/>
    </location>
    <ligand>
        <name>ATP</name>
        <dbReference type="ChEBI" id="CHEBI:30616"/>
    </ligand>
</feature>
<dbReference type="Pfam" id="PF00514">
    <property type="entry name" value="Arm"/>
    <property type="match status" value="1"/>
</dbReference>
<sequence length="1412" mass="154948">MAHRRLSSAEKGKGLDLGTQQPPRAAMVRAPLPDYFREYPKHSLSLSKHRISLLPLLRFTASASSPLLPPSPPSSTLRILARLQTMGVEDYHVIELVGEGSFGRVYKGRRKYTGQTVAMKFIMKQGKSDKDIHSLRQEIEILRKLKHENIIEMLDSFENAREFCVVTEFAQGELFEVLEDDKCLPEEQVQAIAKQLVKALHYLHSNRIIHRDMKPQNILIGPGSVVKLCDFGFARAMSANTVVLRSIKGTPLYMAPELVREQPYNHTADLWSLGVILYELYVGQPPFYTNSVYALIRHIVKDPVKYPDEMSYNFKSFLKGLLNKVPQSRLTWPALLEHPFVKESQEEIEAREMHTAVVNHKAAWRLEANGGKQTIEKCDSATPVKDASAPRTLATLQSDVKSAVEVSSPSHEDFLGFPTPEDIKSSGDATLDKLENTSRIVKGAKVIAEDDKAMDFVLLSLERCSKSTQQSKRDKDVACSVQSLRIISNLVAARAIVSVGKIDKVICALLGFTDALVGMKSSEFINILPKSLSVTKDLVGHIEGSSIHSSYIRHWTKVVEIFIQVVGWEEEGTGRILYEACSCITTMLSRVAENLKTSTPDSTSLQILEHANMSRIVDHLCLCLASSGSSLASGSSHMLAAACEACRAIWILIDTSETFFKNDNAYIFPLDALQTHRLSQLDQKNCEWGPLSEKLVDTMTKTYLRSKHVQIAVSHCLHQRAEAPLISAIQLLSRCCLHNGLMPSVLCGLPSSLPITSVVSGGEDGTVISEIFSILSYATSAIKDQQTGETNNIKGRLNNLVFHSCLLLATIAQCLNLSGRSSALLMLTTSPKKHLHRLSAIANHIASEDKIEASLQNHSAAAMLALASILSLEKGSSAESSVSEMAVPLIPRATKLCYHLRPMPSNEGEVISPSAKSNLTKWHGLLDGCIGLLESRLKWGGPLTVQQLIASGTPLLLMNLLVGRLPNASPDGIKSTTNRIGLSPMGVIWAVSSICHCLSGGTLTFRQVLVKTENMKLVSYLMSDAHIKLVKSWGGPGGGKDGARETINVIIDLLAFPFVALQSQPGPLSATASVNSGFILNMGSPGVRVCTEDKDLLKAIEEDMDKYIKVLVEVGVPSLVLRCLEHLDLKDLVRPVAFLAKMVGRPRLAVELVSKGLLDPNRMKKLLNHSSPREVILDVLMIISDLSRMDKAFYKYIGEASVLQPLKEFLTHSDPNIRAKACSALGNMCRHNEYFYSSLAEHQIIGLLIDRCADPDKRTQKFACFAIGNAAYHSDKLYEELRRSITQLANVLTSAEEDKTKANAAGALSNLVRNSNKLCEDIVSKGALQTLLKLVADCSATALNPSKKETTSESPLKIALFSLAKMCSNHQICRMFVKSSELFPVIARLKHSPESNIAHYASVIVAKVGGDS</sequence>
<evidence type="ECO:0000256" key="12">
    <source>
        <dbReference type="ARBA" id="ARBA00048679"/>
    </source>
</evidence>
<feature type="region of interest" description="Disordered" evidence="15">
    <location>
        <begin position="1"/>
        <end position="23"/>
    </location>
</feature>
<dbReference type="Pfam" id="PF00069">
    <property type="entry name" value="Pkinase"/>
    <property type="match status" value="1"/>
</dbReference>
<name>A0ABC8LQE4_ERUVS</name>
<dbReference type="FunFam" id="1.25.10.10:FF:000223">
    <property type="entry name" value="Serine/threonine-protein kinase TIO"/>
    <property type="match status" value="1"/>
</dbReference>
<dbReference type="SMART" id="SM00185">
    <property type="entry name" value="ARM"/>
    <property type="match status" value="4"/>
</dbReference>
<accession>A0ABC8LQE4</accession>
<evidence type="ECO:0000256" key="5">
    <source>
        <dbReference type="ARBA" id="ARBA00022679"/>
    </source>
</evidence>
<protein>
    <recommendedName>
        <fullName evidence="2">non-specific serine/threonine protein kinase</fullName>
        <ecNumber evidence="2">2.7.11.1</ecNumber>
    </recommendedName>
    <alternativeName>
        <fullName evidence="13">Fused homolog</fullName>
    </alternativeName>
</protein>
<evidence type="ECO:0000256" key="13">
    <source>
        <dbReference type="ARBA" id="ARBA00075375"/>
    </source>
</evidence>